<comment type="caution">
    <text evidence="3">The sequence shown here is derived from an EMBL/GenBank/DDBJ whole genome shotgun (WGS) entry which is preliminary data.</text>
</comment>
<evidence type="ECO:0000313" key="4">
    <source>
        <dbReference type="Proteomes" id="UP000295765"/>
    </source>
</evidence>
<feature type="region of interest" description="Disordered" evidence="1">
    <location>
        <begin position="225"/>
        <end position="345"/>
    </location>
</feature>
<organism evidence="3 4">
    <name type="scientific">Plasticicumulans lactativorans</name>
    <dbReference type="NCBI Taxonomy" id="1133106"/>
    <lineage>
        <taxon>Bacteria</taxon>
        <taxon>Pseudomonadati</taxon>
        <taxon>Pseudomonadota</taxon>
        <taxon>Gammaproteobacteria</taxon>
        <taxon>Candidatus Competibacteraceae</taxon>
        <taxon>Plasticicumulans</taxon>
    </lineage>
</organism>
<evidence type="ECO:0000259" key="2">
    <source>
        <dbReference type="PROSITE" id="PS50006"/>
    </source>
</evidence>
<dbReference type="EMBL" id="SLWY01000024">
    <property type="protein sequence ID" value="TCO78108.1"/>
    <property type="molecule type" value="Genomic_DNA"/>
</dbReference>
<dbReference type="CDD" id="cd00060">
    <property type="entry name" value="FHA"/>
    <property type="match status" value="1"/>
</dbReference>
<dbReference type="InterPro" id="IPR008984">
    <property type="entry name" value="SMAD_FHA_dom_sf"/>
</dbReference>
<dbReference type="SMART" id="SM00240">
    <property type="entry name" value="FHA"/>
    <property type="match status" value="1"/>
</dbReference>
<gene>
    <name evidence="3" type="ORF">EV699_12425</name>
</gene>
<feature type="compositionally biased region" description="Low complexity" evidence="1">
    <location>
        <begin position="289"/>
        <end position="300"/>
    </location>
</feature>
<evidence type="ECO:0000256" key="1">
    <source>
        <dbReference type="SAM" id="MobiDB-lite"/>
    </source>
</evidence>
<dbReference type="Pfam" id="PF00498">
    <property type="entry name" value="FHA"/>
    <property type="match status" value="1"/>
</dbReference>
<dbReference type="Pfam" id="PF20232">
    <property type="entry name" value="T6SS_FHA_C"/>
    <property type="match status" value="1"/>
</dbReference>
<dbReference type="Gene3D" id="2.60.200.20">
    <property type="match status" value="1"/>
</dbReference>
<dbReference type="OrthoDB" id="273564at2"/>
<dbReference type="AlphaFoldDB" id="A0A4R2L640"/>
<proteinExistence type="predicted"/>
<dbReference type="NCBIfam" id="TIGR03354">
    <property type="entry name" value="VI_FHA"/>
    <property type="match status" value="2"/>
</dbReference>
<name>A0A4R2L640_9GAMM</name>
<dbReference type="InterPro" id="IPR017735">
    <property type="entry name" value="T6SS_FHA"/>
</dbReference>
<dbReference type="SUPFAM" id="SSF49879">
    <property type="entry name" value="SMAD/FHA domain"/>
    <property type="match status" value="1"/>
</dbReference>
<dbReference type="PROSITE" id="PS50006">
    <property type="entry name" value="FHA_DOMAIN"/>
    <property type="match status" value="1"/>
</dbReference>
<feature type="compositionally biased region" description="Pro residues" evidence="1">
    <location>
        <begin position="265"/>
        <end position="288"/>
    </location>
</feature>
<dbReference type="Proteomes" id="UP000295765">
    <property type="component" value="Unassembled WGS sequence"/>
</dbReference>
<evidence type="ECO:0000313" key="3">
    <source>
        <dbReference type="EMBL" id="TCO78108.1"/>
    </source>
</evidence>
<protein>
    <submittedName>
        <fullName evidence="3">FHA domain protein</fullName>
    </submittedName>
</protein>
<dbReference type="InterPro" id="IPR000253">
    <property type="entry name" value="FHA_dom"/>
</dbReference>
<keyword evidence="4" id="KW-1185">Reference proteome</keyword>
<accession>A0A4R2L640</accession>
<feature type="region of interest" description="Disordered" evidence="1">
    <location>
        <begin position="129"/>
        <end position="153"/>
    </location>
</feature>
<dbReference type="RefSeq" id="WP_132545266.1">
    <property type="nucleotide sequence ID" value="NZ_SLWY01000024.1"/>
</dbReference>
<feature type="domain" description="FHA" evidence="2">
    <location>
        <begin position="28"/>
        <end position="78"/>
    </location>
</feature>
<reference evidence="3 4" key="1">
    <citation type="submission" date="2019-03" db="EMBL/GenBank/DDBJ databases">
        <title>Genomic Encyclopedia of Type Strains, Phase IV (KMG-IV): sequencing the most valuable type-strain genomes for metagenomic binning, comparative biology and taxonomic classification.</title>
        <authorList>
            <person name="Goeker M."/>
        </authorList>
    </citation>
    <scope>NUCLEOTIDE SEQUENCE [LARGE SCALE GENOMIC DNA]</scope>
    <source>
        <strain evidence="3 4">DSM 25287</strain>
    </source>
</reference>
<dbReference type="InterPro" id="IPR046883">
    <property type="entry name" value="T6SS_FHA_C"/>
</dbReference>
<sequence length="568" mass="58426">MPLTLTITSYQKLTPGVEAVRTLAEGTLSIGRAVGNDWVLPDPELVISGRHCLIQAHGGDYYVTDTSTNGVFIGGRRLGRGNSQQLRQGDALTLGDYELRVDLAAAAAAPAPAHDLFADLGKPAAGADPFAGLGTPTPAADPFAGLGTPTPAADPFAGLGTPSADPLAGLAPGGADPFADLLGPLHEPVRSDPLAALGPAGSDDVLGIGKPAGAAADFGLFDVPRKPAPGPATPADHLPSEQQAFVPPSPVIPDDWDDLLGPVATPAPTPSEPTPTPTPATEPEPAAPAPVADLGAQPEAVAERAEEAFAALPEIELPSTPFSDVTPTPIPAVAEARTPTPTPVPPAVAPAAPHVAPAPPVGSGSGSGSGGGAAAVEAFLAGAGLSHLQLGGEQQEALMHALGLSYRLMVQGLIDVLRARASLKGEFRLSQTTIRPIENNPLKFAPNVEEAMALLLIHRGNVYLPPERAIGEAFQDLKVHQMAMMAGMQAALALLLKRFDPAALEARLGDSGGGIGGLLGGGRKARNWEQFTQLYQEIAREAEDDFQDLFGREFARAYEEQIARLGRR</sequence>